<evidence type="ECO:0000259" key="8">
    <source>
        <dbReference type="PROSITE" id="PS50835"/>
    </source>
</evidence>
<accession>A0A8C5QD95</accession>
<evidence type="ECO:0000256" key="4">
    <source>
        <dbReference type="ARBA" id="ARBA00023319"/>
    </source>
</evidence>
<name>A0A8C5QD95_9ANUR</name>
<sequence>MALYQYILNWLWLLSLIAGRVAPLKQVVGAAGASVYLFADVPALENQDIEWSITSWIARLTTGSSPNYQGRCAGRCEVFQNGTLRMDRLVAADAVAYDVAYKEIGVTVIHKLLLTVHNLLTVPTLSLSVTIRPLNGSNIDLQCIIGSQLVSSYFFYRDEQLVTCQPPHLSCNETSPFLYFRPVTEHDTGNYTCVIQNAVSRNSSAPLSLNVAVSVSQVTLSNNASSPVLAEKESVALTCSSLGTDLSYSWQLDGAALPKNARYLLTGSNSTLVISPVTRNDQGVFTCIVANYLNNETSNPLTLSWSPEGQLKCGIEHLGESVELSCWWPGGYPAADLQLLFHVWSPTGQNQVSQMLPIGHVFLGTVLSCTGSHWGRNEACSLSIDTPQSEGFINNSVFESPKGGSILVTLPLTSGRSALSNYLQATSLATNILPGIFVWYRFIPEPVQLFHGGNIGIISRDYESLLAVHSMTEDLVGNYMCSVENLMGTTYFTFALDMTSENGSIGLSPGALAGIVIGIVAVCALIIIILILYKKKRTTQRGVSQNSPERPTITLVNNPTLNGGVSQNSPERPPITLVNNPSLNGEVDEHTGKHHKDNNDQQHNGGGNAYSAEPGTETRENNPPPNGGEDQNAIESRNERPLPNHQTAGGEGQNSGDPAYEILLANRQSAATIIVRMISPSGEDQNSRESHTDNKRNNPPSNARVSRSNITPNDANRAVRFVTAAAEHPGTQEGVERIYEEPDVFASGSTSVFTTDSTPGPPMPTRAAPKIPAPANPPVPGRQAPANPSGQQCQPNQ</sequence>
<keyword evidence="2" id="KW-1015">Disulfide bond</keyword>
<evidence type="ECO:0000313" key="9">
    <source>
        <dbReference type="Ensembl" id="ENSLLEP00000036627.1"/>
    </source>
</evidence>
<dbReference type="GeneTree" id="ENSGT01010000228732"/>
<proteinExistence type="predicted"/>
<evidence type="ECO:0000256" key="1">
    <source>
        <dbReference type="ARBA" id="ARBA00022729"/>
    </source>
</evidence>
<dbReference type="InterPro" id="IPR013783">
    <property type="entry name" value="Ig-like_fold"/>
</dbReference>
<feature type="transmembrane region" description="Helical" evidence="6">
    <location>
        <begin position="511"/>
        <end position="533"/>
    </location>
</feature>
<evidence type="ECO:0000256" key="3">
    <source>
        <dbReference type="ARBA" id="ARBA00023180"/>
    </source>
</evidence>
<evidence type="ECO:0000256" key="6">
    <source>
        <dbReference type="SAM" id="Phobius"/>
    </source>
</evidence>
<dbReference type="SUPFAM" id="SSF48726">
    <property type="entry name" value="Immunoglobulin"/>
    <property type="match status" value="3"/>
</dbReference>
<keyword evidence="6" id="KW-1133">Transmembrane helix</keyword>
<dbReference type="InterPro" id="IPR003598">
    <property type="entry name" value="Ig_sub2"/>
</dbReference>
<dbReference type="InterPro" id="IPR036179">
    <property type="entry name" value="Ig-like_dom_sf"/>
</dbReference>
<dbReference type="PANTHER" id="PTHR44337:SF26">
    <property type="entry name" value="CARCINOEMBRYONIC ANTIGEN-RELATED CELL ADHESION MOLECULE 1-LIKE"/>
    <property type="match status" value="1"/>
</dbReference>
<reference evidence="9" key="2">
    <citation type="submission" date="2025-09" db="UniProtKB">
        <authorList>
            <consortium name="Ensembl"/>
        </authorList>
    </citation>
    <scope>IDENTIFICATION</scope>
</reference>
<feature type="domain" description="Ig-like" evidence="8">
    <location>
        <begin position="123"/>
        <end position="204"/>
    </location>
</feature>
<dbReference type="SMART" id="SM00409">
    <property type="entry name" value="IG"/>
    <property type="match status" value="3"/>
</dbReference>
<feature type="compositionally biased region" description="Polar residues" evidence="5">
    <location>
        <begin position="697"/>
        <end position="714"/>
    </location>
</feature>
<evidence type="ECO:0000313" key="10">
    <source>
        <dbReference type="Proteomes" id="UP000694569"/>
    </source>
</evidence>
<evidence type="ECO:0000256" key="7">
    <source>
        <dbReference type="SAM" id="SignalP"/>
    </source>
</evidence>
<feature type="region of interest" description="Disordered" evidence="5">
    <location>
        <begin position="540"/>
        <end position="658"/>
    </location>
</feature>
<dbReference type="PROSITE" id="PS50835">
    <property type="entry name" value="IG_LIKE"/>
    <property type="match status" value="2"/>
</dbReference>
<feature type="domain" description="Ig-like" evidence="8">
    <location>
        <begin position="206"/>
        <end position="304"/>
    </location>
</feature>
<feature type="region of interest" description="Disordered" evidence="5">
    <location>
        <begin position="680"/>
        <end position="714"/>
    </location>
</feature>
<keyword evidence="10" id="KW-1185">Reference proteome</keyword>
<dbReference type="Pfam" id="PF13927">
    <property type="entry name" value="Ig_3"/>
    <property type="match status" value="1"/>
</dbReference>
<keyword evidence="6" id="KW-0472">Membrane</keyword>
<dbReference type="OrthoDB" id="9908863at2759"/>
<dbReference type="InterPro" id="IPR052598">
    <property type="entry name" value="IgSF_CEA-related"/>
</dbReference>
<dbReference type="Proteomes" id="UP000694569">
    <property type="component" value="Unplaced"/>
</dbReference>
<feature type="compositionally biased region" description="Basic and acidic residues" evidence="5">
    <location>
        <begin position="685"/>
        <end position="696"/>
    </location>
</feature>
<keyword evidence="6" id="KW-0812">Transmembrane</keyword>
<evidence type="ECO:0000256" key="2">
    <source>
        <dbReference type="ARBA" id="ARBA00023157"/>
    </source>
</evidence>
<keyword evidence="3" id="KW-0325">Glycoprotein</keyword>
<feature type="compositionally biased region" description="Polar residues" evidence="5">
    <location>
        <begin position="747"/>
        <end position="758"/>
    </location>
</feature>
<protein>
    <recommendedName>
        <fullName evidence="8">Ig-like domain-containing protein</fullName>
    </recommendedName>
</protein>
<evidence type="ECO:0000256" key="5">
    <source>
        <dbReference type="SAM" id="MobiDB-lite"/>
    </source>
</evidence>
<dbReference type="SMART" id="SM00408">
    <property type="entry name" value="IGc2"/>
    <property type="match status" value="2"/>
</dbReference>
<feature type="compositionally biased region" description="Polar residues" evidence="5">
    <location>
        <begin position="540"/>
        <end position="570"/>
    </location>
</feature>
<dbReference type="InterPro" id="IPR007110">
    <property type="entry name" value="Ig-like_dom"/>
</dbReference>
<feature type="signal peptide" evidence="7">
    <location>
        <begin position="1"/>
        <end position="23"/>
    </location>
</feature>
<organism evidence="9 10">
    <name type="scientific">Leptobrachium leishanense</name>
    <name type="common">Leishan spiny toad</name>
    <dbReference type="NCBI Taxonomy" id="445787"/>
    <lineage>
        <taxon>Eukaryota</taxon>
        <taxon>Metazoa</taxon>
        <taxon>Chordata</taxon>
        <taxon>Craniata</taxon>
        <taxon>Vertebrata</taxon>
        <taxon>Euteleostomi</taxon>
        <taxon>Amphibia</taxon>
        <taxon>Batrachia</taxon>
        <taxon>Anura</taxon>
        <taxon>Pelobatoidea</taxon>
        <taxon>Megophryidae</taxon>
        <taxon>Leptobrachium</taxon>
    </lineage>
</organism>
<feature type="compositionally biased region" description="Pro residues" evidence="5">
    <location>
        <begin position="771"/>
        <end position="780"/>
    </location>
</feature>
<reference evidence="9" key="1">
    <citation type="submission" date="2025-08" db="UniProtKB">
        <authorList>
            <consortium name="Ensembl"/>
        </authorList>
    </citation>
    <scope>IDENTIFICATION</scope>
</reference>
<dbReference type="AlphaFoldDB" id="A0A8C5QD95"/>
<keyword evidence="1 7" id="KW-0732">Signal</keyword>
<dbReference type="Gene3D" id="2.60.40.10">
    <property type="entry name" value="Immunoglobulins"/>
    <property type="match status" value="3"/>
</dbReference>
<dbReference type="PANTHER" id="PTHR44337">
    <property type="entry name" value="CARCINOEMBRYONIC ANTIGEN-RELATED CELL ADHESION MOLECULE 8"/>
    <property type="match status" value="1"/>
</dbReference>
<feature type="compositionally biased region" description="Polar residues" evidence="5">
    <location>
        <begin position="786"/>
        <end position="797"/>
    </location>
</feature>
<feature type="region of interest" description="Disordered" evidence="5">
    <location>
        <begin position="727"/>
        <end position="797"/>
    </location>
</feature>
<keyword evidence="4" id="KW-0393">Immunoglobulin domain</keyword>
<dbReference type="Ensembl" id="ENSLLET00000038040.1">
    <property type="protein sequence ID" value="ENSLLEP00000036627.1"/>
    <property type="gene ID" value="ENSLLEG00000023206.1"/>
</dbReference>
<dbReference type="InterPro" id="IPR003599">
    <property type="entry name" value="Ig_sub"/>
</dbReference>
<feature type="chain" id="PRO_5033996085" description="Ig-like domain-containing protein" evidence="7">
    <location>
        <begin position="24"/>
        <end position="797"/>
    </location>
</feature>